<evidence type="ECO:0000313" key="1">
    <source>
        <dbReference type="EMBL" id="MDH8678878.1"/>
    </source>
</evidence>
<protein>
    <submittedName>
        <fullName evidence="1">Uncharacterized protein</fullName>
    </submittedName>
</protein>
<accession>A0ABT6NEM7</accession>
<proteinExistence type="predicted"/>
<dbReference type="RefSeq" id="WP_281094771.1">
    <property type="nucleotide sequence ID" value="NZ_JARYZI010000008.1"/>
</dbReference>
<dbReference type="Proteomes" id="UP001158045">
    <property type="component" value="Unassembled WGS sequence"/>
</dbReference>
<sequence>MDQGGIYIPKELGGRADKSRNRFEIRAVIYYLLKVFEEKIDYVILEALGDDERGIDLPNSSFKKLFMLV</sequence>
<keyword evidence="2" id="KW-1185">Reference proteome</keyword>
<reference evidence="1 2" key="1">
    <citation type="submission" date="2023-04" db="EMBL/GenBank/DDBJ databases">
        <title>Fusibacter bizertensis strain WBS, isolated from littoral bottom sediments of the Arctic seas - biochemical and genomic analysis.</title>
        <authorList>
            <person name="Brioukhanov A.L."/>
        </authorList>
    </citation>
    <scope>NUCLEOTIDE SEQUENCE [LARGE SCALE GENOMIC DNA]</scope>
    <source>
        <strain evidence="1 2">WBS</strain>
    </source>
</reference>
<comment type="caution">
    <text evidence="1">The sequence shown here is derived from an EMBL/GenBank/DDBJ whole genome shotgun (WGS) entry which is preliminary data.</text>
</comment>
<dbReference type="EMBL" id="JARYZI010000008">
    <property type="protein sequence ID" value="MDH8678878.1"/>
    <property type="molecule type" value="Genomic_DNA"/>
</dbReference>
<gene>
    <name evidence="1" type="ORF">QE109_12000</name>
</gene>
<organism evidence="1 2">
    <name type="scientific">Fusibacter bizertensis</name>
    <dbReference type="NCBI Taxonomy" id="1488331"/>
    <lineage>
        <taxon>Bacteria</taxon>
        <taxon>Bacillati</taxon>
        <taxon>Bacillota</taxon>
        <taxon>Clostridia</taxon>
        <taxon>Eubacteriales</taxon>
        <taxon>Eubacteriales Family XII. Incertae Sedis</taxon>
        <taxon>Fusibacter</taxon>
    </lineage>
</organism>
<name>A0ABT6NEM7_9FIRM</name>
<evidence type="ECO:0000313" key="2">
    <source>
        <dbReference type="Proteomes" id="UP001158045"/>
    </source>
</evidence>